<gene>
    <name evidence="2" type="ORF">Llan_0246</name>
</gene>
<sequence length="316" mass="35417">MKWCKWFFGIVCCIVQISTALAYDEPAVNLGYTSFFDGGPPAGPGFYFQDYFQYYTTNRLNDNKGKRLPFPRNDVDVAVNTTQLIYLSTKKIVGANLGVSALLPWVINANVDDGLNNAVLKIQDGPSDLFIGPALQYDPIMRKDGKGPLFVHRFALDIIAPMGEYDNFIAINPGGNFWAINPYWAATIWITPKWSSSTRLHYLWNAKNHDPNIAFGPTARTTQAGQAVFGNFATNYAITEKFNVGINGYFFDQFTDTRVNDINVPGRREKVWAIGPGALYNISKNLFLFCNLYIEQDARNRPQGTSGILRFTGHFG</sequence>
<evidence type="ECO:0000256" key="1">
    <source>
        <dbReference type="SAM" id="SignalP"/>
    </source>
</evidence>
<organism evidence="2 3">
    <name type="scientific">Legionella lansingensis</name>
    <dbReference type="NCBI Taxonomy" id="45067"/>
    <lineage>
        <taxon>Bacteria</taxon>
        <taxon>Pseudomonadati</taxon>
        <taxon>Pseudomonadota</taxon>
        <taxon>Gammaproteobacteria</taxon>
        <taxon>Legionellales</taxon>
        <taxon>Legionellaceae</taxon>
        <taxon>Legionella</taxon>
    </lineage>
</organism>
<feature type="signal peptide" evidence="1">
    <location>
        <begin position="1"/>
        <end position="22"/>
    </location>
</feature>
<dbReference type="EMBL" id="LNYI01000005">
    <property type="protein sequence ID" value="KTD25009.1"/>
    <property type="molecule type" value="Genomic_DNA"/>
</dbReference>
<protein>
    <recommendedName>
        <fullName evidence="4">Phenol degradation protein meta</fullName>
    </recommendedName>
</protein>
<reference evidence="2 3" key="1">
    <citation type="submission" date="2015-11" db="EMBL/GenBank/DDBJ databases">
        <title>Genomic analysis of 38 Legionella species identifies large and diverse effector repertoires.</title>
        <authorList>
            <person name="Burstein D."/>
            <person name="Amaro F."/>
            <person name="Zusman T."/>
            <person name="Lifshitz Z."/>
            <person name="Cohen O."/>
            <person name="Gilbert J.A."/>
            <person name="Pupko T."/>
            <person name="Shuman H.A."/>
            <person name="Segal G."/>
        </authorList>
    </citation>
    <scope>NUCLEOTIDE SEQUENCE [LARGE SCALE GENOMIC DNA]</scope>
    <source>
        <strain evidence="2 3">ATCC 49751</strain>
    </source>
</reference>
<evidence type="ECO:0000313" key="2">
    <source>
        <dbReference type="EMBL" id="KTD25009.1"/>
    </source>
</evidence>
<dbReference type="STRING" id="45067.Llan_0246"/>
<keyword evidence="1" id="KW-0732">Signal</keyword>
<name>A0A0W0VYB8_9GAMM</name>
<feature type="chain" id="PRO_5006915184" description="Phenol degradation protein meta" evidence="1">
    <location>
        <begin position="23"/>
        <end position="316"/>
    </location>
</feature>
<accession>A0A0W0VYB8</accession>
<dbReference type="RefSeq" id="WP_051546233.1">
    <property type="nucleotide sequence ID" value="NZ_CAAAJD010000035.1"/>
</dbReference>
<dbReference type="AlphaFoldDB" id="A0A0W0VYB8"/>
<dbReference type="OrthoDB" id="8639774at2"/>
<dbReference type="PATRIC" id="fig|45067.4.peg.258"/>
<dbReference type="Proteomes" id="UP000054869">
    <property type="component" value="Unassembled WGS sequence"/>
</dbReference>
<proteinExistence type="predicted"/>
<dbReference type="Pfam" id="PF13557">
    <property type="entry name" value="Phenol_MetA_deg"/>
    <property type="match status" value="1"/>
</dbReference>
<dbReference type="eggNOG" id="COG4313">
    <property type="taxonomic scope" value="Bacteria"/>
</dbReference>
<dbReference type="InterPro" id="IPR025737">
    <property type="entry name" value="FApF"/>
</dbReference>
<evidence type="ECO:0000313" key="3">
    <source>
        <dbReference type="Proteomes" id="UP000054869"/>
    </source>
</evidence>
<evidence type="ECO:0008006" key="4">
    <source>
        <dbReference type="Google" id="ProtNLM"/>
    </source>
</evidence>
<keyword evidence="3" id="KW-1185">Reference proteome</keyword>
<comment type="caution">
    <text evidence="2">The sequence shown here is derived from an EMBL/GenBank/DDBJ whole genome shotgun (WGS) entry which is preliminary data.</text>
</comment>